<accession>A0ABS6AE29</accession>
<name>A0ABS6AE29_9GAMM</name>
<comment type="subcellular location">
    <subcellularLocation>
        <location evidence="1">Membrane</location>
        <topology evidence="1">Multi-pass membrane protein</topology>
    </subcellularLocation>
</comment>
<dbReference type="Pfam" id="PF04138">
    <property type="entry name" value="GtrA_DPMS_TM"/>
    <property type="match status" value="1"/>
</dbReference>
<feature type="transmembrane region" description="Helical" evidence="6">
    <location>
        <begin position="85"/>
        <end position="109"/>
    </location>
</feature>
<evidence type="ECO:0000256" key="3">
    <source>
        <dbReference type="ARBA" id="ARBA00022692"/>
    </source>
</evidence>
<proteinExistence type="inferred from homology"/>
<dbReference type="Proteomes" id="UP000753376">
    <property type="component" value="Unassembled WGS sequence"/>
</dbReference>
<gene>
    <name evidence="8" type="ORF">KO508_17195</name>
</gene>
<evidence type="ECO:0000256" key="6">
    <source>
        <dbReference type="SAM" id="Phobius"/>
    </source>
</evidence>
<organism evidence="8 9">
    <name type="scientific">Marinobacter salexigens</name>
    <dbReference type="NCBI Taxonomy" id="1925763"/>
    <lineage>
        <taxon>Bacteria</taxon>
        <taxon>Pseudomonadati</taxon>
        <taxon>Pseudomonadota</taxon>
        <taxon>Gammaproteobacteria</taxon>
        <taxon>Pseudomonadales</taxon>
        <taxon>Marinobacteraceae</taxon>
        <taxon>Marinobacter</taxon>
    </lineage>
</organism>
<keyword evidence="3 6" id="KW-0812">Transmembrane</keyword>
<dbReference type="PANTHER" id="PTHR38459:SF1">
    <property type="entry name" value="PROPHAGE BACTOPRENOL-LINKED GLUCOSE TRANSLOCASE HOMOLOG"/>
    <property type="match status" value="1"/>
</dbReference>
<evidence type="ECO:0000313" key="9">
    <source>
        <dbReference type="Proteomes" id="UP000753376"/>
    </source>
</evidence>
<comment type="similarity">
    <text evidence="2">Belongs to the GtrA family.</text>
</comment>
<sequence length="140" mass="15675">MHQQPEEQIHVPTSGSRFSQLAGQLIRFGLVGGLATIVHLGMAWWILFTWPDVSPFLVNFFAFVVAFQVSFWGHSRYTFRQKGSALKFLAVTLSGFGINNGLLWLFLMAGVKSGFLAICLSVFLVPLFVFAGSKLWVFQK</sequence>
<feature type="transmembrane region" description="Helical" evidence="6">
    <location>
        <begin position="25"/>
        <end position="47"/>
    </location>
</feature>
<dbReference type="PANTHER" id="PTHR38459">
    <property type="entry name" value="PROPHAGE BACTOPRENOL-LINKED GLUCOSE TRANSLOCASE HOMOLOG"/>
    <property type="match status" value="1"/>
</dbReference>
<evidence type="ECO:0000259" key="7">
    <source>
        <dbReference type="Pfam" id="PF04138"/>
    </source>
</evidence>
<feature type="transmembrane region" description="Helical" evidence="6">
    <location>
        <begin position="53"/>
        <end position="73"/>
    </location>
</feature>
<dbReference type="RefSeq" id="WP_216009495.1">
    <property type="nucleotide sequence ID" value="NZ_JAHKPV010000021.1"/>
</dbReference>
<evidence type="ECO:0000313" key="8">
    <source>
        <dbReference type="EMBL" id="MBU2875735.1"/>
    </source>
</evidence>
<dbReference type="InterPro" id="IPR051401">
    <property type="entry name" value="GtrA_CellWall_Glycosyl"/>
</dbReference>
<evidence type="ECO:0000256" key="5">
    <source>
        <dbReference type="ARBA" id="ARBA00023136"/>
    </source>
</evidence>
<evidence type="ECO:0000256" key="1">
    <source>
        <dbReference type="ARBA" id="ARBA00004141"/>
    </source>
</evidence>
<evidence type="ECO:0000256" key="2">
    <source>
        <dbReference type="ARBA" id="ARBA00009399"/>
    </source>
</evidence>
<keyword evidence="4 6" id="KW-1133">Transmembrane helix</keyword>
<dbReference type="EMBL" id="JAHKPV010000021">
    <property type="protein sequence ID" value="MBU2875735.1"/>
    <property type="molecule type" value="Genomic_DNA"/>
</dbReference>
<feature type="transmembrane region" description="Helical" evidence="6">
    <location>
        <begin position="115"/>
        <end position="137"/>
    </location>
</feature>
<reference evidence="8 9" key="1">
    <citation type="submission" date="2021-05" db="EMBL/GenBank/DDBJ databases">
        <title>Draft genomes of bacteria isolated from model marine particles.</title>
        <authorList>
            <person name="Datta M.S."/>
            <person name="Schwartzman J.A."/>
            <person name="Enke T.N."/>
            <person name="Saavedra J."/>
            <person name="Cermak N."/>
            <person name="Cordero O.X."/>
        </authorList>
    </citation>
    <scope>NUCLEOTIDE SEQUENCE [LARGE SCALE GENOMIC DNA]</scope>
    <source>
        <strain evidence="8 9">D2M19</strain>
    </source>
</reference>
<keyword evidence="9" id="KW-1185">Reference proteome</keyword>
<evidence type="ECO:0000256" key="4">
    <source>
        <dbReference type="ARBA" id="ARBA00022989"/>
    </source>
</evidence>
<protein>
    <submittedName>
        <fullName evidence="8">GtrA family protein</fullName>
    </submittedName>
</protein>
<keyword evidence="5 6" id="KW-0472">Membrane</keyword>
<comment type="caution">
    <text evidence="8">The sequence shown here is derived from an EMBL/GenBank/DDBJ whole genome shotgun (WGS) entry which is preliminary data.</text>
</comment>
<feature type="domain" description="GtrA/DPMS transmembrane" evidence="7">
    <location>
        <begin position="27"/>
        <end position="138"/>
    </location>
</feature>
<dbReference type="InterPro" id="IPR007267">
    <property type="entry name" value="GtrA_DPMS_TM"/>
</dbReference>